<proteinExistence type="predicted"/>
<name>A0ABZ2CG82_9BACI</name>
<organism evidence="1 2">
    <name type="scientific">Niallia oryzisoli</name>
    <dbReference type="NCBI Taxonomy" id="1737571"/>
    <lineage>
        <taxon>Bacteria</taxon>
        <taxon>Bacillati</taxon>
        <taxon>Bacillota</taxon>
        <taxon>Bacilli</taxon>
        <taxon>Bacillales</taxon>
        <taxon>Bacillaceae</taxon>
        <taxon>Niallia</taxon>
    </lineage>
</organism>
<dbReference type="Gene3D" id="2.70.98.10">
    <property type="match status" value="1"/>
</dbReference>
<sequence>MQGTVFDFRFGQKISEGIESGHPQTKLVGLGYDHPFLLNLNHDKEIVVLDRESGRKLEVETDEPSVVVYTGNMLTNDFSNKRETV</sequence>
<protein>
    <submittedName>
        <fullName evidence="1">Uncharacterized protein</fullName>
    </submittedName>
</protein>
<reference evidence="1 2" key="1">
    <citation type="submission" date="2023-10" db="EMBL/GenBank/DDBJ databases">
        <title>Niallia locisalis sp.nov. isolated from a salt pond sample.</title>
        <authorList>
            <person name="Li X.-J."/>
            <person name="Dong L."/>
        </authorList>
    </citation>
    <scope>NUCLEOTIDE SEQUENCE [LARGE SCALE GENOMIC DNA]</scope>
    <source>
        <strain evidence="1 2">DSM 29761</strain>
    </source>
</reference>
<dbReference type="SUPFAM" id="SSF74650">
    <property type="entry name" value="Galactose mutarotase-like"/>
    <property type="match status" value="1"/>
</dbReference>
<dbReference type="InterPro" id="IPR014718">
    <property type="entry name" value="GH-type_carb-bd"/>
</dbReference>
<evidence type="ECO:0000313" key="1">
    <source>
        <dbReference type="EMBL" id="WVX82028.1"/>
    </source>
</evidence>
<evidence type="ECO:0000313" key="2">
    <source>
        <dbReference type="Proteomes" id="UP001357223"/>
    </source>
</evidence>
<gene>
    <name evidence="1" type="ORF">R4Z09_03150</name>
</gene>
<dbReference type="Pfam" id="PF01263">
    <property type="entry name" value="Aldose_epim"/>
    <property type="match status" value="1"/>
</dbReference>
<keyword evidence="2" id="KW-1185">Reference proteome</keyword>
<dbReference type="InterPro" id="IPR008183">
    <property type="entry name" value="Aldose_1/G6P_1-epimerase"/>
</dbReference>
<accession>A0ABZ2CG82</accession>
<dbReference type="EMBL" id="CP137640">
    <property type="protein sequence ID" value="WVX82028.1"/>
    <property type="molecule type" value="Genomic_DNA"/>
</dbReference>
<dbReference type="InterPro" id="IPR011013">
    <property type="entry name" value="Gal_mutarotase_sf_dom"/>
</dbReference>
<dbReference type="Proteomes" id="UP001357223">
    <property type="component" value="Chromosome"/>
</dbReference>